<comment type="caution">
    <text evidence="1">The sequence shown here is derived from an EMBL/GenBank/DDBJ whole genome shotgun (WGS) entry which is preliminary data.</text>
</comment>
<accession>A0ABW5Y9Q5</accession>
<dbReference type="Proteomes" id="UP001597557">
    <property type="component" value="Unassembled WGS sequence"/>
</dbReference>
<sequence>MPTRIYHAYAGPSTWSAWTQIASQFGVTAYDITANAVGSTIIKCRVRYFDRTNTQVISEFLDNITILTAPTGAVEVSFMGVPTGTAVDGTINP</sequence>
<protein>
    <submittedName>
        <fullName evidence="1">Uncharacterized protein</fullName>
    </submittedName>
</protein>
<name>A0ABW5Y9Q5_9SPHI</name>
<evidence type="ECO:0000313" key="1">
    <source>
        <dbReference type="EMBL" id="MFD2871729.1"/>
    </source>
</evidence>
<keyword evidence="2" id="KW-1185">Reference proteome</keyword>
<organism evidence="1 2">
    <name type="scientific">Mucilaginibacter ximonensis</name>
    <dbReference type="NCBI Taxonomy" id="538021"/>
    <lineage>
        <taxon>Bacteria</taxon>
        <taxon>Pseudomonadati</taxon>
        <taxon>Bacteroidota</taxon>
        <taxon>Sphingobacteriia</taxon>
        <taxon>Sphingobacteriales</taxon>
        <taxon>Sphingobacteriaceae</taxon>
        <taxon>Mucilaginibacter</taxon>
    </lineage>
</organism>
<evidence type="ECO:0000313" key="2">
    <source>
        <dbReference type="Proteomes" id="UP001597557"/>
    </source>
</evidence>
<gene>
    <name evidence="1" type="ORF">ACFS5N_04570</name>
</gene>
<proteinExistence type="predicted"/>
<reference evidence="2" key="1">
    <citation type="journal article" date="2019" name="Int. J. Syst. Evol. Microbiol.">
        <title>The Global Catalogue of Microorganisms (GCM) 10K type strain sequencing project: providing services to taxonomists for standard genome sequencing and annotation.</title>
        <authorList>
            <consortium name="The Broad Institute Genomics Platform"/>
            <consortium name="The Broad Institute Genome Sequencing Center for Infectious Disease"/>
            <person name="Wu L."/>
            <person name="Ma J."/>
        </authorList>
    </citation>
    <scope>NUCLEOTIDE SEQUENCE [LARGE SCALE GENOMIC DNA]</scope>
    <source>
        <strain evidence="2">KCTC 22437</strain>
    </source>
</reference>
<dbReference type="EMBL" id="JBHUPD010000001">
    <property type="protein sequence ID" value="MFD2871729.1"/>
    <property type="molecule type" value="Genomic_DNA"/>
</dbReference>